<dbReference type="PROSITE" id="PS51257">
    <property type="entry name" value="PROKAR_LIPOPROTEIN"/>
    <property type="match status" value="1"/>
</dbReference>
<keyword evidence="3" id="KW-1185">Reference proteome</keyword>
<gene>
    <name evidence="2" type="ORF">EGD98_11890</name>
</gene>
<dbReference type="Proteomes" id="UP000783863">
    <property type="component" value="Unassembled WGS sequence"/>
</dbReference>
<dbReference type="RefSeq" id="WP_220588588.1">
    <property type="nucleotide sequence ID" value="NZ_RKLQ01000002.1"/>
</dbReference>
<reference evidence="2" key="1">
    <citation type="submission" date="2021-06" db="EMBL/GenBank/DDBJ databases">
        <title>Halomicroarcula sp. F24A a new haloarchaeum isolated from saline soil.</title>
        <authorList>
            <person name="Duran-Viseras A."/>
            <person name="Sanchez-Porro C."/>
            <person name="Ventosa A."/>
        </authorList>
    </citation>
    <scope>NUCLEOTIDE SEQUENCE</scope>
    <source>
        <strain evidence="2">F24A</strain>
    </source>
</reference>
<evidence type="ECO:0000313" key="2">
    <source>
        <dbReference type="EMBL" id="MBX0304370.1"/>
    </source>
</evidence>
<sequence>MRREFGAVCCAVLLLLAGCQGLGAGVDEGTPTGTDETLTVTENGTEQPTDSTVLELRNESGSSTVRPDPETDRLGWENGYWHNDSLDVDNTDGLNDTELSAVVNRSMARIEYVRGLEFEENVSVNTVSRAEYRNQSGSGSYGDALRTFDNAKFEALFLIGEDDSSIEVQESTLGDSVLGYYSPSLDEIVIVTNSETPRIGEKTLSHELVHALQDQQFGLEGNASTRDALQGRNALIEGDARTVETAYLNRCGSSWSCVRVGQSSGGGGSSDLHFGVFYMIYFPYSDGTSFVAELRDRGGWRAVNDAYDDIPEGAREVTTPTDYPEWEPREVTLPAPPSDDWERVRPSADRDRPDYATVGPSAIAATMAYTVVDEYNTSSSVVSRFALGDRDTVDTDPYNYDLSGTSGWDGGRMQVYTKDGETGYVWRTAWTDEQSAEAFATSWERVIQHWGGERTADGNWVIAEESPFGDAVAVHVEGDTVTVVNAPTEAELTELYDA</sequence>
<accession>A0A8J7YEF1</accession>
<feature type="region of interest" description="Disordered" evidence="1">
    <location>
        <begin position="333"/>
        <end position="356"/>
    </location>
</feature>
<comment type="caution">
    <text evidence="2">The sequence shown here is derived from an EMBL/GenBank/DDBJ whole genome shotgun (WGS) entry which is preliminary data.</text>
</comment>
<feature type="compositionally biased region" description="Basic and acidic residues" evidence="1">
    <location>
        <begin position="340"/>
        <end position="354"/>
    </location>
</feature>
<evidence type="ECO:0000313" key="3">
    <source>
        <dbReference type="Proteomes" id="UP000783863"/>
    </source>
</evidence>
<protein>
    <submittedName>
        <fullName evidence="2">Hvo_1808 family surface protein</fullName>
    </submittedName>
</protein>
<feature type="region of interest" description="Disordered" evidence="1">
    <location>
        <begin position="26"/>
        <end position="50"/>
    </location>
</feature>
<evidence type="ECO:0000256" key="1">
    <source>
        <dbReference type="SAM" id="MobiDB-lite"/>
    </source>
</evidence>
<dbReference type="InterPro" id="IPR047792">
    <property type="entry name" value="Hvo_1808-like"/>
</dbReference>
<organism evidence="2 3">
    <name type="scientific">Haloarcula salinisoli</name>
    <dbReference type="NCBI Taxonomy" id="2487746"/>
    <lineage>
        <taxon>Archaea</taxon>
        <taxon>Methanobacteriati</taxon>
        <taxon>Methanobacteriota</taxon>
        <taxon>Stenosarchaea group</taxon>
        <taxon>Halobacteria</taxon>
        <taxon>Halobacteriales</taxon>
        <taxon>Haloarculaceae</taxon>
        <taxon>Haloarcula</taxon>
    </lineage>
</organism>
<dbReference type="NCBIfam" id="NF038145">
    <property type="entry name" value="Hvo_1808_fam"/>
    <property type="match status" value="1"/>
</dbReference>
<dbReference type="EMBL" id="RKLQ01000002">
    <property type="protein sequence ID" value="MBX0304370.1"/>
    <property type="molecule type" value="Genomic_DNA"/>
</dbReference>
<feature type="compositionally biased region" description="Polar residues" evidence="1">
    <location>
        <begin position="31"/>
        <end position="50"/>
    </location>
</feature>
<name>A0A8J7YEF1_9EURY</name>
<proteinExistence type="predicted"/>
<dbReference type="AlphaFoldDB" id="A0A8J7YEF1"/>